<sequence length="325" mass="33377">MLLGALVLAAAGCSSTPHDPAGAARIVPWDGAIPAQLRVAATAPAPRCQASQLRVVGDGFNFSAALSGGTGEATVRNAGTRACQLTGRPDVRIVGAVPAPPQRQDPLPAQPPAFPTVAPPDTALVALPPGAAATLDVDWRNWCVPRASGKPVPPRAIRLTLPDGAGRLEVGYNALPGCDTPGAASTIGVHPFEPAPLASTPPWTSTALRAAIAPLPGAKQLRGARGDTVRFAVELRNPSAAPISFDRCPLIVEILAPAGHPEVHQLNCRAATRLPAKGSVRFEMRIQVPPDAPAGSNGLFWELDPTGAQAPETVSRIMVTGRAAP</sequence>
<organism evidence="2 3">
    <name type="scientific">Rugosimonospora acidiphila</name>
    <dbReference type="NCBI Taxonomy" id="556531"/>
    <lineage>
        <taxon>Bacteria</taxon>
        <taxon>Bacillati</taxon>
        <taxon>Actinomycetota</taxon>
        <taxon>Actinomycetes</taxon>
        <taxon>Micromonosporales</taxon>
        <taxon>Micromonosporaceae</taxon>
        <taxon>Rugosimonospora</taxon>
    </lineage>
</organism>
<accession>A0ABP9RSG5</accession>
<dbReference type="EMBL" id="BAABJQ010000007">
    <property type="protein sequence ID" value="GAA5185434.1"/>
    <property type="molecule type" value="Genomic_DNA"/>
</dbReference>
<comment type="caution">
    <text evidence="2">The sequence shown here is derived from an EMBL/GenBank/DDBJ whole genome shotgun (WGS) entry which is preliminary data.</text>
</comment>
<keyword evidence="3" id="KW-1185">Reference proteome</keyword>
<dbReference type="Proteomes" id="UP001501570">
    <property type="component" value="Unassembled WGS sequence"/>
</dbReference>
<reference evidence="3" key="1">
    <citation type="journal article" date="2019" name="Int. J. Syst. Evol. Microbiol.">
        <title>The Global Catalogue of Microorganisms (GCM) 10K type strain sequencing project: providing services to taxonomists for standard genome sequencing and annotation.</title>
        <authorList>
            <consortium name="The Broad Institute Genomics Platform"/>
            <consortium name="The Broad Institute Genome Sequencing Center for Infectious Disease"/>
            <person name="Wu L."/>
            <person name="Ma J."/>
        </authorList>
    </citation>
    <scope>NUCLEOTIDE SEQUENCE [LARGE SCALE GENOMIC DNA]</scope>
    <source>
        <strain evidence="3">JCM 18304</strain>
    </source>
</reference>
<dbReference type="InterPro" id="IPR025326">
    <property type="entry name" value="DUF4232"/>
</dbReference>
<proteinExistence type="predicted"/>
<name>A0ABP9RSG5_9ACTN</name>
<gene>
    <name evidence="2" type="ORF">GCM10023322_29470</name>
</gene>
<evidence type="ECO:0000313" key="2">
    <source>
        <dbReference type="EMBL" id="GAA5185434.1"/>
    </source>
</evidence>
<evidence type="ECO:0000313" key="3">
    <source>
        <dbReference type="Proteomes" id="UP001501570"/>
    </source>
</evidence>
<protein>
    <recommendedName>
        <fullName evidence="1">DUF4232 domain-containing protein</fullName>
    </recommendedName>
</protein>
<dbReference type="Pfam" id="PF14016">
    <property type="entry name" value="DUF4232"/>
    <property type="match status" value="1"/>
</dbReference>
<evidence type="ECO:0000259" key="1">
    <source>
        <dbReference type="Pfam" id="PF14016"/>
    </source>
</evidence>
<feature type="domain" description="DUF4232" evidence="1">
    <location>
        <begin position="48"/>
        <end position="192"/>
    </location>
</feature>